<dbReference type="InterPro" id="IPR050528">
    <property type="entry name" value="L-type_Lectin-RKs"/>
</dbReference>
<evidence type="ECO:0000256" key="3">
    <source>
        <dbReference type="ARBA" id="ARBA00010217"/>
    </source>
</evidence>
<dbReference type="SMART" id="SM00220">
    <property type="entry name" value="S_TKc"/>
    <property type="match status" value="1"/>
</dbReference>
<dbReference type="Pfam" id="PF00069">
    <property type="entry name" value="Pkinase"/>
    <property type="match status" value="1"/>
</dbReference>
<dbReference type="PROSITE" id="PS00108">
    <property type="entry name" value="PROTEIN_KINASE_ST"/>
    <property type="match status" value="1"/>
</dbReference>
<comment type="similarity">
    <text evidence="2">In the N-terminal section; belongs to the leguminous lectin family.</text>
</comment>
<keyword evidence="21" id="KW-1185">Reference proteome</keyword>
<dbReference type="EMBL" id="OZ075131">
    <property type="protein sequence ID" value="CAL4979712.1"/>
    <property type="molecule type" value="Genomic_DNA"/>
</dbReference>
<evidence type="ECO:0000256" key="14">
    <source>
        <dbReference type="ARBA" id="ARBA00023170"/>
    </source>
</evidence>
<evidence type="ECO:0000256" key="12">
    <source>
        <dbReference type="ARBA" id="ARBA00022989"/>
    </source>
</evidence>
<organism evidence="20 21">
    <name type="scientific">Urochloa decumbens</name>
    <dbReference type="NCBI Taxonomy" id="240449"/>
    <lineage>
        <taxon>Eukaryota</taxon>
        <taxon>Viridiplantae</taxon>
        <taxon>Streptophyta</taxon>
        <taxon>Embryophyta</taxon>
        <taxon>Tracheophyta</taxon>
        <taxon>Spermatophyta</taxon>
        <taxon>Magnoliopsida</taxon>
        <taxon>Liliopsida</taxon>
        <taxon>Poales</taxon>
        <taxon>Poaceae</taxon>
        <taxon>PACMAD clade</taxon>
        <taxon>Panicoideae</taxon>
        <taxon>Panicodae</taxon>
        <taxon>Paniceae</taxon>
        <taxon>Melinidinae</taxon>
        <taxon>Urochloa</taxon>
    </lineage>
</organism>
<comment type="subcellular location">
    <subcellularLocation>
        <location evidence="1">Cell membrane</location>
        <topology evidence="1">Single-pass type I membrane protein</topology>
    </subcellularLocation>
</comment>
<reference evidence="20" key="1">
    <citation type="submission" date="2024-10" db="EMBL/GenBank/DDBJ databases">
        <authorList>
            <person name="Ryan C."/>
        </authorList>
    </citation>
    <scope>NUCLEOTIDE SEQUENCE [LARGE SCALE GENOMIC DNA]</scope>
</reference>
<gene>
    <name evidence="20" type="ORF">URODEC1_LOCUS55358</name>
</gene>
<dbReference type="AlphaFoldDB" id="A0ABC9ALC6"/>
<keyword evidence="6 18" id="KW-0812">Transmembrane</keyword>
<evidence type="ECO:0000256" key="5">
    <source>
        <dbReference type="ARBA" id="ARBA00022679"/>
    </source>
</evidence>
<feature type="region of interest" description="Disordered" evidence="17">
    <location>
        <begin position="512"/>
        <end position="550"/>
    </location>
</feature>
<accession>A0ABC9ALC6</accession>
<dbReference type="GO" id="GO:0016301">
    <property type="term" value="F:kinase activity"/>
    <property type="evidence" value="ECO:0007669"/>
    <property type="project" value="UniProtKB-KW"/>
</dbReference>
<feature type="binding site" evidence="16">
    <location>
        <position position="255"/>
    </location>
    <ligand>
        <name>ATP</name>
        <dbReference type="ChEBI" id="CHEBI:30616"/>
    </ligand>
</feature>
<keyword evidence="8" id="KW-0430">Lectin</keyword>
<dbReference type="InterPro" id="IPR008271">
    <property type="entry name" value="Ser/Thr_kinase_AS"/>
</dbReference>
<evidence type="ECO:0000256" key="2">
    <source>
        <dbReference type="ARBA" id="ARBA00008536"/>
    </source>
</evidence>
<evidence type="ECO:0000256" key="1">
    <source>
        <dbReference type="ARBA" id="ARBA00004251"/>
    </source>
</evidence>
<dbReference type="GO" id="GO:0030246">
    <property type="term" value="F:carbohydrate binding"/>
    <property type="evidence" value="ECO:0007669"/>
    <property type="project" value="UniProtKB-KW"/>
</dbReference>
<dbReference type="PROSITE" id="PS50011">
    <property type="entry name" value="PROTEIN_KINASE_DOM"/>
    <property type="match status" value="1"/>
</dbReference>
<dbReference type="GO" id="GO:0005524">
    <property type="term" value="F:ATP binding"/>
    <property type="evidence" value="ECO:0007669"/>
    <property type="project" value="UniProtKB-UniRule"/>
</dbReference>
<dbReference type="SUPFAM" id="SSF56112">
    <property type="entry name" value="Protein kinase-like (PK-like)"/>
    <property type="match status" value="1"/>
</dbReference>
<keyword evidence="5" id="KW-0808">Transferase</keyword>
<keyword evidence="15" id="KW-0325">Glycoprotein</keyword>
<dbReference type="GO" id="GO:0005886">
    <property type="term" value="C:plasma membrane"/>
    <property type="evidence" value="ECO:0007669"/>
    <property type="project" value="UniProtKB-SubCell"/>
</dbReference>
<keyword evidence="10" id="KW-0418">Kinase</keyword>
<dbReference type="InterPro" id="IPR017441">
    <property type="entry name" value="Protein_kinase_ATP_BS"/>
</dbReference>
<dbReference type="Gene3D" id="3.30.200.20">
    <property type="entry name" value="Phosphorylase Kinase, domain 1"/>
    <property type="match status" value="1"/>
</dbReference>
<dbReference type="SUPFAM" id="SSF49899">
    <property type="entry name" value="Concanavalin A-like lectins/glucanases"/>
    <property type="match status" value="1"/>
</dbReference>
<proteinExistence type="inferred from homology"/>
<feature type="compositionally biased region" description="Polar residues" evidence="17">
    <location>
        <begin position="519"/>
        <end position="530"/>
    </location>
</feature>
<dbReference type="Pfam" id="PF00139">
    <property type="entry name" value="Lectin_legB"/>
    <property type="match status" value="1"/>
</dbReference>
<keyword evidence="13 18" id="KW-0472">Membrane</keyword>
<evidence type="ECO:0000256" key="17">
    <source>
        <dbReference type="SAM" id="MobiDB-lite"/>
    </source>
</evidence>
<keyword evidence="4" id="KW-1003">Cell membrane</keyword>
<evidence type="ECO:0000256" key="15">
    <source>
        <dbReference type="ARBA" id="ARBA00023180"/>
    </source>
</evidence>
<dbReference type="InterPro" id="IPR001220">
    <property type="entry name" value="Legume_lectin_dom"/>
</dbReference>
<feature type="transmembrane region" description="Helical" evidence="18">
    <location>
        <begin position="168"/>
        <end position="190"/>
    </location>
</feature>
<feature type="compositionally biased region" description="Low complexity" evidence="17">
    <location>
        <begin position="539"/>
        <end position="550"/>
    </location>
</feature>
<dbReference type="GO" id="GO:0002229">
    <property type="term" value="P:defense response to oomycetes"/>
    <property type="evidence" value="ECO:0007669"/>
    <property type="project" value="UniProtKB-ARBA"/>
</dbReference>
<evidence type="ECO:0000256" key="16">
    <source>
        <dbReference type="PROSITE-ProRule" id="PRU10141"/>
    </source>
</evidence>
<evidence type="ECO:0000256" key="18">
    <source>
        <dbReference type="SAM" id="Phobius"/>
    </source>
</evidence>
<sequence length="550" mass="61679">MAFFVSDYPSTMPPNSGGNQLGLLNPNQDAASGAGQFVAVEFDMFQDDNLTDPNDNQIRIDTNYVQSNNYKNFSLPSLSSGSRPMTATIQFNSITGMLVASLSFHDYPSTEPIVQFSQMLTDPKSLLPREVAVGFSAATGTSTKHQILAWSFNSTLASPTKGHNNTKVILIGAIGALAMVLLVLVAWFILSYWKWTNRHRGFEKQGKQEPTRFEYHDLEAATDHFSEERKLGEGFFGVVYKGYLKKLRCEVAVKKIRDKSHALLGPNNRDFYAELNAITSVKHKNLVKLVGWCRGNSWNFVEFMCWCWKNESNKLFLVYELVPKGSLHDHLHNEEILPWETRYRIVKDITCALLYLHHECDPVILHRDIKPSNILLDDNFNAKLADFGLSRVVDPDSDSSKILTIPIGTEGYLDPQLRKKVGVVEFSRSSDVYSFGIVLLDIACKKGMVREQVWQQYTNGSLMQTADDKLKGEFQRNEMETVIMLGLWCSYPDDSKKRPSMEQVMAVLEHGKPLPDLNSLDSTSASTLQETCIDPKAPSSAGSSSCGQQA</sequence>
<dbReference type="PANTHER" id="PTHR27007">
    <property type="match status" value="1"/>
</dbReference>
<evidence type="ECO:0000256" key="6">
    <source>
        <dbReference type="ARBA" id="ARBA00022692"/>
    </source>
</evidence>
<evidence type="ECO:0000256" key="13">
    <source>
        <dbReference type="ARBA" id="ARBA00023136"/>
    </source>
</evidence>
<dbReference type="Proteomes" id="UP001497457">
    <property type="component" value="Chromosome 21rd"/>
</dbReference>
<name>A0ABC9ALC6_9POAL</name>
<evidence type="ECO:0000256" key="9">
    <source>
        <dbReference type="ARBA" id="ARBA00022741"/>
    </source>
</evidence>
<evidence type="ECO:0000313" key="20">
    <source>
        <dbReference type="EMBL" id="CAL4979712.1"/>
    </source>
</evidence>
<dbReference type="InterPro" id="IPR013320">
    <property type="entry name" value="ConA-like_dom_sf"/>
</dbReference>
<dbReference type="PROSITE" id="PS00107">
    <property type="entry name" value="PROTEIN_KINASE_ATP"/>
    <property type="match status" value="1"/>
</dbReference>
<feature type="domain" description="Protein kinase" evidence="19">
    <location>
        <begin position="225"/>
        <end position="517"/>
    </location>
</feature>
<evidence type="ECO:0000256" key="4">
    <source>
        <dbReference type="ARBA" id="ARBA00022475"/>
    </source>
</evidence>
<evidence type="ECO:0000313" key="21">
    <source>
        <dbReference type="Proteomes" id="UP001497457"/>
    </source>
</evidence>
<evidence type="ECO:0000256" key="10">
    <source>
        <dbReference type="ARBA" id="ARBA00022777"/>
    </source>
</evidence>
<evidence type="ECO:0000256" key="11">
    <source>
        <dbReference type="ARBA" id="ARBA00022840"/>
    </source>
</evidence>
<dbReference type="InterPro" id="IPR000719">
    <property type="entry name" value="Prot_kinase_dom"/>
</dbReference>
<dbReference type="InterPro" id="IPR011009">
    <property type="entry name" value="Kinase-like_dom_sf"/>
</dbReference>
<keyword evidence="14" id="KW-0675">Receptor</keyword>
<dbReference type="Gene3D" id="1.10.510.10">
    <property type="entry name" value="Transferase(Phosphotransferase) domain 1"/>
    <property type="match status" value="1"/>
</dbReference>
<keyword evidence="7" id="KW-0732">Signal</keyword>
<keyword evidence="9 16" id="KW-0547">Nucleotide-binding</keyword>
<protein>
    <recommendedName>
        <fullName evidence="19">Protein kinase domain-containing protein</fullName>
    </recommendedName>
</protein>
<comment type="similarity">
    <text evidence="3">In the C-terminal section; belongs to the protein kinase superfamily. Ser/Thr protein kinase family.</text>
</comment>
<evidence type="ECO:0000259" key="19">
    <source>
        <dbReference type="PROSITE" id="PS50011"/>
    </source>
</evidence>
<evidence type="ECO:0000256" key="7">
    <source>
        <dbReference type="ARBA" id="ARBA00022729"/>
    </source>
</evidence>
<dbReference type="FunFam" id="1.10.510.10:FF:000240">
    <property type="entry name" value="Lectin-domain containing receptor kinase A4.3"/>
    <property type="match status" value="1"/>
</dbReference>
<evidence type="ECO:0000256" key="8">
    <source>
        <dbReference type="ARBA" id="ARBA00022734"/>
    </source>
</evidence>
<keyword evidence="12 18" id="KW-1133">Transmembrane helix</keyword>
<keyword evidence="11 16" id="KW-0067">ATP-binding</keyword>
<dbReference type="Gene3D" id="2.60.120.200">
    <property type="match status" value="1"/>
</dbReference>